<evidence type="ECO:0000313" key="3">
    <source>
        <dbReference type="Proteomes" id="UP000282454"/>
    </source>
</evidence>
<organism evidence="2 3">
    <name type="scientific">Actinokineospora cianjurensis</name>
    <dbReference type="NCBI Taxonomy" id="585224"/>
    <lineage>
        <taxon>Bacteria</taxon>
        <taxon>Bacillati</taxon>
        <taxon>Actinomycetota</taxon>
        <taxon>Actinomycetes</taxon>
        <taxon>Pseudonocardiales</taxon>
        <taxon>Pseudonocardiaceae</taxon>
        <taxon>Actinokineospora</taxon>
    </lineage>
</organism>
<dbReference type="Proteomes" id="UP000282454">
    <property type="component" value="Unassembled WGS sequence"/>
</dbReference>
<gene>
    <name evidence="2" type="ORF">CLV68_3303</name>
</gene>
<evidence type="ECO:0000256" key="1">
    <source>
        <dbReference type="SAM" id="MobiDB-lite"/>
    </source>
</evidence>
<accession>A0A421B3C1</accession>
<reference evidence="2 3" key="1">
    <citation type="submission" date="2018-10" db="EMBL/GenBank/DDBJ databases">
        <title>Genomic Encyclopedia of Archaeal and Bacterial Type Strains, Phase II (KMG-II): from individual species to whole genera.</title>
        <authorList>
            <person name="Goeker M."/>
        </authorList>
    </citation>
    <scope>NUCLEOTIDE SEQUENCE [LARGE SCALE GENOMIC DNA]</scope>
    <source>
        <strain evidence="2 3">DSM 45657</strain>
    </source>
</reference>
<evidence type="ECO:0000313" key="2">
    <source>
        <dbReference type="EMBL" id="RLK58825.1"/>
    </source>
</evidence>
<keyword evidence="3" id="KW-1185">Reference proteome</keyword>
<protein>
    <submittedName>
        <fullName evidence="2">Uncharacterized protein</fullName>
    </submittedName>
</protein>
<feature type="region of interest" description="Disordered" evidence="1">
    <location>
        <begin position="1"/>
        <end position="31"/>
    </location>
</feature>
<comment type="caution">
    <text evidence="2">The sequence shown here is derived from an EMBL/GenBank/DDBJ whole genome shotgun (WGS) entry which is preliminary data.</text>
</comment>
<proteinExistence type="predicted"/>
<sequence length="31" mass="2866">MTNTASTTATGITAAAPSAATATLGDTPWGG</sequence>
<name>A0A421B3C1_9PSEU</name>
<feature type="compositionally biased region" description="Low complexity" evidence="1">
    <location>
        <begin position="1"/>
        <end position="23"/>
    </location>
</feature>
<dbReference type="EMBL" id="RCDD01000002">
    <property type="protein sequence ID" value="RLK58825.1"/>
    <property type="molecule type" value="Genomic_DNA"/>
</dbReference>
<dbReference type="AlphaFoldDB" id="A0A421B3C1"/>